<dbReference type="EMBL" id="JACDTY010000012">
    <property type="protein sequence ID" value="MBA1143093.1"/>
    <property type="molecule type" value="Genomic_DNA"/>
</dbReference>
<keyword evidence="5" id="KW-1185">Reference proteome</keyword>
<comment type="similarity">
    <text evidence="1">Belongs to the argonaute family. Long pAgo subfamily.</text>
</comment>
<dbReference type="InterPro" id="IPR003165">
    <property type="entry name" value="Piwi"/>
</dbReference>
<organism evidence="4 5">
    <name type="scientific">Mesorhizobium neociceri</name>
    <dbReference type="NCBI Taxonomy" id="1307853"/>
    <lineage>
        <taxon>Bacteria</taxon>
        <taxon>Pseudomonadati</taxon>
        <taxon>Pseudomonadota</taxon>
        <taxon>Alphaproteobacteria</taxon>
        <taxon>Hyphomicrobiales</taxon>
        <taxon>Phyllobacteriaceae</taxon>
        <taxon>Mesorhizobium</taxon>
    </lineage>
</organism>
<reference evidence="4 5" key="1">
    <citation type="submission" date="2020-07" db="EMBL/GenBank/DDBJ databases">
        <title>Definition of the novel symbiovar canariense within Mesorhizobium novociceri, a new species of genus Mesorhizobium nodulating Cicer canariense in the Caldera de Taburiente National Park (La Palma, Canary Islands).</title>
        <authorList>
            <person name="Leon-Barrios M."/>
            <person name="Perez-Yepez J."/>
            <person name="Flores-Felix J.D."/>
            <person name="Ramirez-Baena M.H."/>
            <person name="Pulido-Suarez L."/>
            <person name="Igual J.M."/>
            <person name="Velazquez E."/>
            <person name="Peix A."/>
        </authorList>
    </citation>
    <scope>NUCLEOTIDE SEQUENCE [LARGE SCALE GENOMIC DNA]</scope>
    <source>
        <strain evidence="4 5">CCANP35</strain>
    </source>
</reference>
<gene>
    <name evidence="4" type="ORF">H0241_22995</name>
</gene>
<name>A0A838BA54_9HYPH</name>
<evidence type="ECO:0000259" key="3">
    <source>
        <dbReference type="SMART" id="SM00950"/>
    </source>
</evidence>
<proteinExistence type="inferred from homology"/>
<dbReference type="SMART" id="SM00950">
    <property type="entry name" value="Piwi"/>
    <property type="match status" value="1"/>
</dbReference>
<protein>
    <recommendedName>
        <fullName evidence="2">Protein argonaute</fullName>
    </recommendedName>
</protein>
<dbReference type="RefSeq" id="WP_181060125.1">
    <property type="nucleotide sequence ID" value="NZ_JACDTY010000012.1"/>
</dbReference>
<evidence type="ECO:0000256" key="2">
    <source>
        <dbReference type="ARBA" id="ARBA00035032"/>
    </source>
</evidence>
<evidence type="ECO:0000256" key="1">
    <source>
        <dbReference type="ARBA" id="ARBA00035012"/>
    </source>
</evidence>
<evidence type="ECO:0000313" key="4">
    <source>
        <dbReference type="EMBL" id="MBA1143093.1"/>
    </source>
</evidence>
<evidence type="ECO:0000313" key="5">
    <source>
        <dbReference type="Proteomes" id="UP000558284"/>
    </source>
</evidence>
<dbReference type="Gene3D" id="3.30.420.10">
    <property type="entry name" value="Ribonuclease H-like superfamily/Ribonuclease H"/>
    <property type="match status" value="1"/>
</dbReference>
<dbReference type="AlphaFoldDB" id="A0A838BA54"/>
<dbReference type="SUPFAM" id="SSF53098">
    <property type="entry name" value="Ribonuclease H-like"/>
    <property type="match status" value="1"/>
</dbReference>
<dbReference type="InterPro" id="IPR036397">
    <property type="entry name" value="RNaseH_sf"/>
</dbReference>
<feature type="domain" description="Piwi" evidence="3">
    <location>
        <begin position="204"/>
        <end position="488"/>
    </location>
</feature>
<dbReference type="GO" id="GO:0003676">
    <property type="term" value="F:nucleic acid binding"/>
    <property type="evidence" value="ECO:0007669"/>
    <property type="project" value="InterPro"/>
</dbReference>
<accession>A0A838BA54</accession>
<comment type="caution">
    <text evidence="4">The sequence shown here is derived from an EMBL/GenBank/DDBJ whole genome shotgun (WGS) entry which is preliminary data.</text>
</comment>
<dbReference type="InterPro" id="IPR012337">
    <property type="entry name" value="RNaseH-like_sf"/>
</dbReference>
<dbReference type="Proteomes" id="UP000558284">
    <property type="component" value="Unassembled WGS sequence"/>
</dbReference>
<sequence>MIPTIKIECLPEPQLLFGDGQTGVEPRSVLAKAGAKDSAAIKDIRIGLVGAPEDVALAKRWLPKLNGVAIAREKSAHRYRNWPGAEKAFRAKFIVEDRFVRPLDSERLALALNQSSIATKFEELLDLFDARIQSLFGDVRPDCIIVCLPDEAADLRMSNPKLSAQEREALERLQREEEQDQLSLFQPTPEELKAAEDLRTQAEDLLFRSFYRALKARIMTHQNPVPVQIMRRDTFIRPDNEGQSTATRAWNLATSLFYKAGHEPWRPASLPANTCFIGISFHHLKRREGDVVYASVAQVFSNEIEPFALKGATLPHEQRRNRQPYLNQAQAAALMNDVLDKYEAQAGVKPARVVVHKTSLYEPEEEDGFRGAAESRVPVCDLVWMRSTAFRLIRKGMQEPWRGTMCTVGDETYLFTSGYVPWWDEYPGPHIPAPLQIGSCGVTDMHQRAREILALTKMNWNSSEGIGRHPITVSFARKVGMLMTELSDNQAPNPSYRFYM</sequence>